<evidence type="ECO:0000313" key="3">
    <source>
        <dbReference type="EMBL" id="TFJ88364.1"/>
    </source>
</evidence>
<organism evidence="3 4">
    <name type="scientific">Nannochloropsis salina CCMP1776</name>
    <dbReference type="NCBI Taxonomy" id="1027361"/>
    <lineage>
        <taxon>Eukaryota</taxon>
        <taxon>Sar</taxon>
        <taxon>Stramenopiles</taxon>
        <taxon>Ochrophyta</taxon>
        <taxon>Eustigmatophyceae</taxon>
        <taxon>Eustigmatales</taxon>
        <taxon>Monodopsidaceae</taxon>
        <taxon>Microchloropsis</taxon>
        <taxon>Microchloropsis salina</taxon>
    </lineage>
</organism>
<proteinExistence type="predicted"/>
<accession>A0A4D9DBI9</accession>
<feature type="compositionally biased region" description="Low complexity" evidence="1">
    <location>
        <begin position="94"/>
        <end position="106"/>
    </location>
</feature>
<keyword evidence="2" id="KW-0812">Transmembrane</keyword>
<feature type="region of interest" description="Disordered" evidence="1">
    <location>
        <begin position="124"/>
        <end position="144"/>
    </location>
</feature>
<feature type="transmembrane region" description="Helical" evidence="2">
    <location>
        <begin position="6"/>
        <end position="26"/>
    </location>
</feature>
<keyword evidence="2" id="KW-0472">Membrane</keyword>
<dbReference type="Proteomes" id="UP000355283">
    <property type="component" value="Unassembled WGS sequence"/>
</dbReference>
<gene>
    <name evidence="3" type="ORF">NSK_000713</name>
</gene>
<feature type="region of interest" description="Disordered" evidence="1">
    <location>
        <begin position="62"/>
        <end position="106"/>
    </location>
</feature>
<evidence type="ECO:0000256" key="2">
    <source>
        <dbReference type="SAM" id="Phobius"/>
    </source>
</evidence>
<dbReference type="AlphaFoldDB" id="A0A4D9DBI9"/>
<dbReference type="OrthoDB" id="10327016at2759"/>
<keyword evidence="4" id="KW-1185">Reference proteome</keyword>
<evidence type="ECO:0000313" key="4">
    <source>
        <dbReference type="Proteomes" id="UP000355283"/>
    </source>
</evidence>
<evidence type="ECO:0000256" key="1">
    <source>
        <dbReference type="SAM" id="MobiDB-lite"/>
    </source>
</evidence>
<keyword evidence="2" id="KW-1133">Transmembrane helix</keyword>
<reference evidence="3 4" key="1">
    <citation type="submission" date="2019-01" db="EMBL/GenBank/DDBJ databases">
        <title>Nuclear Genome Assembly of the Microalgal Biofuel strain Nannochloropsis salina CCMP1776.</title>
        <authorList>
            <person name="Hovde B."/>
        </authorList>
    </citation>
    <scope>NUCLEOTIDE SEQUENCE [LARGE SCALE GENOMIC DNA]</scope>
    <source>
        <strain evidence="3 4">CCMP1776</strain>
    </source>
</reference>
<comment type="caution">
    <text evidence="3">The sequence shown here is derived from an EMBL/GenBank/DDBJ whole genome shotgun (WGS) entry which is preliminary data.</text>
</comment>
<protein>
    <submittedName>
        <fullName evidence="3">Uncharacterized protein</fullName>
    </submittedName>
</protein>
<sequence>MNTVHSVNAGWAAFAFATLSGAYMGWRRFLKEDAERKVEWERIQVLENEKLRREAEALAKLASERKEARQREQSAKPIRSRPSRKPLSETVGISASSTPAPAAPVPLSTSLRHRITAKILQSEEEAAHGAEDDMTSARNPSFHAKLVENDASGWGEARIVRITEQPPAAFIVNQGTGGSNEIET</sequence>
<feature type="compositionally biased region" description="Basic and acidic residues" evidence="1">
    <location>
        <begin position="62"/>
        <end position="74"/>
    </location>
</feature>
<name>A0A4D9DBI9_9STRA</name>
<dbReference type="EMBL" id="SDOX01000002">
    <property type="protein sequence ID" value="TFJ88364.1"/>
    <property type="molecule type" value="Genomic_DNA"/>
</dbReference>